<organism evidence="7 8">
    <name type="scientific">Haloferula chungangensis</name>
    <dbReference type="NCBI Taxonomy" id="1048331"/>
    <lineage>
        <taxon>Bacteria</taxon>
        <taxon>Pseudomonadati</taxon>
        <taxon>Verrucomicrobiota</taxon>
        <taxon>Verrucomicrobiia</taxon>
        <taxon>Verrucomicrobiales</taxon>
        <taxon>Verrucomicrobiaceae</taxon>
        <taxon>Haloferula</taxon>
    </lineage>
</organism>
<dbReference type="SUPFAM" id="SSF54523">
    <property type="entry name" value="Pili subunits"/>
    <property type="match status" value="1"/>
</dbReference>
<comment type="caution">
    <text evidence="7">The sequence shown here is derived from an EMBL/GenBank/DDBJ whole genome shotgun (WGS) entry which is preliminary data.</text>
</comment>
<accession>A0ABW2L5Y5</accession>
<sequence length="229" mass="25597">MIHTMKKNLPGRNRGGFTLVELMVTIVIVSVLAALAFALSRKAIRNANSVKDMATMRQIFQTFPLYAADNNGFMPGPANTGVKATYGPQSTGRLSYYIAPYLGYENLERDDFLEAMSYSWQKSAASRDAPCAYLRETVPVGNEEEETYKPFGHPLRAGSDREPKKMSAVFSKVNIARTWILSDLDQQHPDVGNPEWKSEIPVDMSHGNYRLAIFLDGHAGKLNKDNEPY</sequence>
<dbReference type="NCBIfam" id="TIGR02532">
    <property type="entry name" value="IV_pilin_GFxxxE"/>
    <property type="match status" value="1"/>
</dbReference>
<keyword evidence="3 6" id="KW-0812">Transmembrane</keyword>
<dbReference type="Pfam" id="PF07963">
    <property type="entry name" value="N_methyl"/>
    <property type="match status" value="1"/>
</dbReference>
<keyword evidence="4 6" id="KW-1133">Transmembrane helix</keyword>
<dbReference type="RefSeq" id="WP_379712410.1">
    <property type="nucleotide sequence ID" value="NZ_JBHTBS010000005.1"/>
</dbReference>
<dbReference type="PANTHER" id="PTHR30093">
    <property type="entry name" value="GENERAL SECRETION PATHWAY PROTEIN G"/>
    <property type="match status" value="1"/>
</dbReference>
<evidence type="ECO:0000256" key="5">
    <source>
        <dbReference type="ARBA" id="ARBA00023136"/>
    </source>
</evidence>
<evidence type="ECO:0000256" key="6">
    <source>
        <dbReference type="SAM" id="Phobius"/>
    </source>
</evidence>
<gene>
    <name evidence="7" type="ORF">ACFQY0_11390</name>
</gene>
<dbReference type="PROSITE" id="PS00409">
    <property type="entry name" value="PROKAR_NTER_METHYL"/>
    <property type="match status" value="1"/>
</dbReference>
<dbReference type="Proteomes" id="UP001596472">
    <property type="component" value="Unassembled WGS sequence"/>
</dbReference>
<dbReference type="InterPro" id="IPR012902">
    <property type="entry name" value="N_methyl_site"/>
</dbReference>
<name>A0ABW2L5Y5_9BACT</name>
<evidence type="ECO:0000256" key="1">
    <source>
        <dbReference type="ARBA" id="ARBA00004167"/>
    </source>
</evidence>
<keyword evidence="8" id="KW-1185">Reference proteome</keyword>
<dbReference type="EMBL" id="JBHTBS010000005">
    <property type="protein sequence ID" value="MFC7337784.1"/>
    <property type="molecule type" value="Genomic_DNA"/>
</dbReference>
<proteinExistence type="predicted"/>
<reference evidence="8" key="1">
    <citation type="journal article" date="2019" name="Int. J. Syst. Evol. Microbiol.">
        <title>The Global Catalogue of Microorganisms (GCM) 10K type strain sequencing project: providing services to taxonomists for standard genome sequencing and annotation.</title>
        <authorList>
            <consortium name="The Broad Institute Genomics Platform"/>
            <consortium name="The Broad Institute Genome Sequencing Center for Infectious Disease"/>
            <person name="Wu L."/>
            <person name="Ma J."/>
        </authorList>
    </citation>
    <scope>NUCLEOTIDE SEQUENCE [LARGE SCALE GENOMIC DNA]</scope>
    <source>
        <strain evidence="8">CGMCC 4.1467</strain>
    </source>
</reference>
<evidence type="ECO:0000256" key="2">
    <source>
        <dbReference type="ARBA" id="ARBA00022481"/>
    </source>
</evidence>
<dbReference type="Gene3D" id="3.30.700.10">
    <property type="entry name" value="Glycoprotein, Type 4 Pilin"/>
    <property type="match status" value="1"/>
</dbReference>
<feature type="transmembrane region" description="Helical" evidence="6">
    <location>
        <begin position="20"/>
        <end position="39"/>
    </location>
</feature>
<evidence type="ECO:0000256" key="4">
    <source>
        <dbReference type="ARBA" id="ARBA00022989"/>
    </source>
</evidence>
<keyword evidence="2" id="KW-0488">Methylation</keyword>
<dbReference type="InterPro" id="IPR045584">
    <property type="entry name" value="Pilin-like"/>
</dbReference>
<evidence type="ECO:0000313" key="7">
    <source>
        <dbReference type="EMBL" id="MFC7337784.1"/>
    </source>
</evidence>
<protein>
    <submittedName>
        <fullName evidence="7">Type II secretion system protein</fullName>
    </submittedName>
</protein>
<comment type="subcellular location">
    <subcellularLocation>
        <location evidence="1">Membrane</location>
        <topology evidence="1">Single-pass membrane protein</topology>
    </subcellularLocation>
</comment>
<dbReference type="PANTHER" id="PTHR30093:SF44">
    <property type="entry name" value="TYPE II SECRETION SYSTEM CORE PROTEIN G"/>
    <property type="match status" value="1"/>
</dbReference>
<evidence type="ECO:0000256" key="3">
    <source>
        <dbReference type="ARBA" id="ARBA00022692"/>
    </source>
</evidence>
<keyword evidence="5 6" id="KW-0472">Membrane</keyword>
<evidence type="ECO:0000313" key="8">
    <source>
        <dbReference type="Proteomes" id="UP001596472"/>
    </source>
</evidence>